<protein>
    <submittedName>
        <fullName evidence="1">Uncharacterized protein</fullName>
    </submittedName>
</protein>
<keyword evidence="2" id="KW-1185">Reference proteome</keyword>
<dbReference type="Proteomes" id="UP001500908">
    <property type="component" value="Unassembled WGS sequence"/>
</dbReference>
<name>A0ABP7FE13_9ACTN</name>
<reference evidence="2" key="1">
    <citation type="journal article" date="2019" name="Int. J. Syst. Evol. Microbiol.">
        <title>The Global Catalogue of Microorganisms (GCM) 10K type strain sequencing project: providing services to taxonomists for standard genome sequencing and annotation.</title>
        <authorList>
            <consortium name="The Broad Institute Genomics Platform"/>
            <consortium name="The Broad Institute Genome Sequencing Center for Infectious Disease"/>
            <person name="Wu L."/>
            <person name="Ma J."/>
        </authorList>
    </citation>
    <scope>NUCLEOTIDE SEQUENCE [LARGE SCALE GENOMIC DNA]</scope>
    <source>
        <strain evidence="2">JCM 17137</strain>
    </source>
</reference>
<sequence>MDAPNGSDSVYHADACGIDDEFPELLSPEQLERHIAAVADQLNRAGYTVRKARSGDSHDLCVHTSDHAASAKVFLDADRSAAWETWCEAEEGTASVHLAARIARSLSPQA</sequence>
<evidence type="ECO:0000313" key="1">
    <source>
        <dbReference type="EMBL" id="GAA3735832.1"/>
    </source>
</evidence>
<accession>A0ABP7FE13</accession>
<organism evidence="1 2">
    <name type="scientific">Salinactinospora qingdaonensis</name>
    <dbReference type="NCBI Taxonomy" id="702744"/>
    <lineage>
        <taxon>Bacteria</taxon>
        <taxon>Bacillati</taxon>
        <taxon>Actinomycetota</taxon>
        <taxon>Actinomycetes</taxon>
        <taxon>Streptosporangiales</taxon>
        <taxon>Nocardiopsidaceae</taxon>
        <taxon>Salinactinospora</taxon>
    </lineage>
</organism>
<dbReference type="EMBL" id="BAABDD010000005">
    <property type="protein sequence ID" value="GAA3735832.1"/>
    <property type="molecule type" value="Genomic_DNA"/>
</dbReference>
<gene>
    <name evidence="1" type="ORF">GCM10022402_15020</name>
</gene>
<proteinExistence type="predicted"/>
<dbReference type="RefSeq" id="WP_344968792.1">
    <property type="nucleotide sequence ID" value="NZ_BAABDD010000005.1"/>
</dbReference>
<evidence type="ECO:0000313" key="2">
    <source>
        <dbReference type="Proteomes" id="UP001500908"/>
    </source>
</evidence>
<comment type="caution">
    <text evidence="1">The sequence shown here is derived from an EMBL/GenBank/DDBJ whole genome shotgun (WGS) entry which is preliminary data.</text>
</comment>